<name>A0A8H2K139_ACIRA</name>
<dbReference type="GO" id="GO:0010181">
    <property type="term" value="F:FMN binding"/>
    <property type="evidence" value="ECO:0007669"/>
    <property type="project" value="InterPro"/>
</dbReference>
<dbReference type="InterPro" id="IPR012349">
    <property type="entry name" value="Split_barrel_FMN-bd"/>
</dbReference>
<dbReference type="SUPFAM" id="SSF50475">
    <property type="entry name" value="FMN-binding split barrel"/>
    <property type="match status" value="1"/>
</dbReference>
<dbReference type="GO" id="GO:0042602">
    <property type="term" value="F:riboflavin reductase (NADPH) activity"/>
    <property type="evidence" value="ECO:0007669"/>
    <property type="project" value="TreeGrafter"/>
</dbReference>
<evidence type="ECO:0000256" key="2">
    <source>
        <dbReference type="ARBA" id="ARBA00023002"/>
    </source>
</evidence>
<sequence>MIMLNVMTPVIQLEPRSLRQLLGQYATGITVVTALDVNQRKIGMTANSFTSVSLDPPLILWNIAKSATHFEDFKQAEYFAINILNEDHYLESKHFSKSADDKFEGLDDVDEYMGIPILNKSLTTFVCRQYELHEAGDHYIIVGQIEACRNQMGNPLVFHNGQYKQANVHQAFAGV</sequence>
<dbReference type="InterPro" id="IPR002563">
    <property type="entry name" value="Flavin_Rdtase-like_dom"/>
</dbReference>
<proteinExistence type="inferred from homology"/>
<evidence type="ECO:0000313" key="4">
    <source>
        <dbReference type="EMBL" id="TNX93392.1"/>
    </source>
</evidence>
<comment type="caution">
    <text evidence="4">The sequence shown here is derived from an EMBL/GenBank/DDBJ whole genome shotgun (WGS) entry which is preliminary data.</text>
</comment>
<keyword evidence="2" id="KW-0560">Oxidoreductase</keyword>
<dbReference type="Gene3D" id="2.30.110.10">
    <property type="entry name" value="Electron Transport, Fmn-binding Protein, Chain A"/>
    <property type="match status" value="1"/>
</dbReference>
<dbReference type="PANTHER" id="PTHR30466:SF11">
    <property type="entry name" value="FLAVIN-DEPENDENT MONOOXYGENASE, REDUCTASE SUBUNIT HSAB"/>
    <property type="match status" value="1"/>
</dbReference>
<dbReference type="EMBL" id="VFBM01000002">
    <property type="protein sequence ID" value="TNX93392.1"/>
    <property type="molecule type" value="Genomic_DNA"/>
</dbReference>
<evidence type="ECO:0000256" key="1">
    <source>
        <dbReference type="ARBA" id="ARBA00008898"/>
    </source>
</evidence>
<dbReference type="PANTHER" id="PTHR30466">
    <property type="entry name" value="FLAVIN REDUCTASE"/>
    <property type="match status" value="1"/>
</dbReference>
<comment type="similarity">
    <text evidence="1">Belongs to the non-flavoprotein flavin reductase family.</text>
</comment>
<dbReference type="Pfam" id="PF01613">
    <property type="entry name" value="Flavin_Reduct"/>
    <property type="match status" value="1"/>
</dbReference>
<dbReference type="Proteomes" id="UP000314285">
    <property type="component" value="Unassembled WGS sequence"/>
</dbReference>
<accession>A0A8H2K139</accession>
<organism evidence="4 5">
    <name type="scientific">Acinetobacter radioresistens</name>
    <dbReference type="NCBI Taxonomy" id="40216"/>
    <lineage>
        <taxon>Bacteria</taxon>
        <taxon>Pseudomonadati</taxon>
        <taxon>Pseudomonadota</taxon>
        <taxon>Gammaproteobacteria</taxon>
        <taxon>Moraxellales</taxon>
        <taxon>Moraxellaceae</taxon>
        <taxon>Acinetobacter</taxon>
    </lineage>
</organism>
<protein>
    <submittedName>
        <fullName evidence="4">Flavin reductase family protein</fullName>
    </submittedName>
</protein>
<evidence type="ECO:0000259" key="3">
    <source>
        <dbReference type="SMART" id="SM00903"/>
    </source>
</evidence>
<gene>
    <name evidence="4" type="ORF">FHY67_02750</name>
</gene>
<reference evidence="4 5" key="1">
    <citation type="submission" date="2019-06" db="EMBL/GenBank/DDBJ databases">
        <title>Genome of Acinetobacter radioresistens APH1, a phenol degrading strain.</title>
        <authorList>
            <person name="Liu Y."/>
        </authorList>
    </citation>
    <scope>NUCLEOTIDE SEQUENCE [LARGE SCALE GENOMIC DNA]</scope>
    <source>
        <strain evidence="4 5">APH1</strain>
    </source>
</reference>
<dbReference type="AlphaFoldDB" id="A0A8H2K139"/>
<feature type="domain" description="Flavin reductase like" evidence="3">
    <location>
        <begin position="22"/>
        <end position="165"/>
    </location>
</feature>
<evidence type="ECO:0000313" key="5">
    <source>
        <dbReference type="Proteomes" id="UP000314285"/>
    </source>
</evidence>
<dbReference type="SMART" id="SM00903">
    <property type="entry name" value="Flavin_Reduct"/>
    <property type="match status" value="1"/>
</dbReference>
<dbReference type="InterPro" id="IPR050268">
    <property type="entry name" value="NADH-dep_flavin_reductase"/>
</dbReference>